<sequence>MKRRPAAVMMLFKTLVAATALFNVALSSTDFSSAVGPVTSVQWLTSITILTGTATATVPSNSSCVLQSTTTITPTVTVTQGASTSLASDIVPTPSAPGMTSLVPTEKTPMNSMTIVTSLYNQSSSYCTVNSTVMPSSMASMTMSIPYPMNSTTAAVTGTGTGTGYASASEPASASSSAPAEFTAAAGVVNMGTAALFGGIAMAFFGA</sequence>
<keyword evidence="1" id="KW-0732">Signal</keyword>
<gene>
    <name evidence="2" type="ORF">GMOD_00009171</name>
</gene>
<keyword evidence="3" id="KW-1185">Reference proteome</keyword>
<feature type="signal peptide" evidence="1">
    <location>
        <begin position="1"/>
        <end position="27"/>
    </location>
</feature>
<dbReference type="Proteomes" id="UP000265663">
    <property type="component" value="Unassembled WGS sequence"/>
</dbReference>
<accession>A0A3M7MBK4</accession>
<keyword evidence="2" id="KW-0396">Initiation factor</keyword>
<evidence type="ECO:0000313" key="3">
    <source>
        <dbReference type="Proteomes" id="UP000265663"/>
    </source>
</evidence>
<organism evidence="2 3">
    <name type="scientific">Pyrenophora seminiperda CCB06</name>
    <dbReference type="NCBI Taxonomy" id="1302712"/>
    <lineage>
        <taxon>Eukaryota</taxon>
        <taxon>Fungi</taxon>
        <taxon>Dikarya</taxon>
        <taxon>Ascomycota</taxon>
        <taxon>Pezizomycotina</taxon>
        <taxon>Dothideomycetes</taxon>
        <taxon>Pleosporomycetidae</taxon>
        <taxon>Pleosporales</taxon>
        <taxon>Pleosporineae</taxon>
        <taxon>Pleosporaceae</taxon>
        <taxon>Pyrenophora</taxon>
    </lineage>
</organism>
<evidence type="ECO:0000313" key="2">
    <source>
        <dbReference type="EMBL" id="RMZ71828.1"/>
    </source>
</evidence>
<feature type="chain" id="PRO_5017945249" evidence="1">
    <location>
        <begin position="28"/>
        <end position="207"/>
    </location>
</feature>
<evidence type="ECO:0000256" key="1">
    <source>
        <dbReference type="SAM" id="SignalP"/>
    </source>
</evidence>
<keyword evidence="2" id="KW-0648">Protein biosynthesis</keyword>
<name>A0A3M7MBK4_9PLEO</name>
<reference evidence="2 3" key="1">
    <citation type="journal article" date="2014" name="PLoS ONE">
        <title>De novo Genome Assembly of the Fungal Plant Pathogen Pyrenophora semeniperda.</title>
        <authorList>
            <person name="Soliai M.M."/>
            <person name="Meyer S.E."/>
            <person name="Udall J.A."/>
            <person name="Elzinga D.E."/>
            <person name="Hermansen R.A."/>
            <person name="Bodily P.M."/>
            <person name="Hart A.A."/>
            <person name="Coleman C.E."/>
        </authorList>
    </citation>
    <scope>NUCLEOTIDE SEQUENCE [LARGE SCALE GENOMIC DNA]</scope>
    <source>
        <strain evidence="2 3">CCB06</strain>
        <tissue evidence="2">Mycelium</tissue>
    </source>
</reference>
<dbReference type="GO" id="GO:0003743">
    <property type="term" value="F:translation initiation factor activity"/>
    <property type="evidence" value="ECO:0007669"/>
    <property type="project" value="UniProtKB-KW"/>
</dbReference>
<dbReference type="EMBL" id="KE747828">
    <property type="protein sequence ID" value="RMZ71828.1"/>
    <property type="molecule type" value="Genomic_DNA"/>
</dbReference>
<dbReference type="OrthoDB" id="3695655at2759"/>
<dbReference type="AlphaFoldDB" id="A0A3M7MBK4"/>
<proteinExistence type="predicted"/>
<protein>
    <submittedName>
        <fullName evidence="2">Eukaryotic translation initiation factor 2 subunit alpha</fullName>
    </submittedName>
</protein>